<feature type="region of interest" description="Disordered" evidence="1">
    <location>
        <begin position="246"/>
        <end position="297"/>
    </location>
</feature>
<feature type="compositionally biased region" description="Low complexity" evidence="1">
    <location>
        <begin position="571"/>
        <end position="580"/>
    </location>
</feature>
<feature type="region of interest" description="Disordered" evidence="1">
    <location>
        <begin position="436"/>
        <end position="458"/>
    </location>
</feature>
<feature type="compositionally biased region" description="Basic and acidic residues" evidence="1">
    <location>
        <begin position="755"/>
        <end position="767"/>
    </location>
</feature>
<evidence type="ECO:0000313" key="3">
    <source>
        <dbReference type="Proteomes" id="UP001295740"/>
    </source>
</evidence>
<evidence type="ECO:0000313" key="2">
    <source>
        <dbReference type="EMBL" id="CAJ2508395.1"/>
    </source>
</evidence>
<dbReference type="PANTHER" id="PTHR21310">
    <property type="entry name" value="AMINOGLYCOSIDE PHOSPHOTRANSFERASE-RELATED-RELATED"/>
    <property type="match status" value="1"/>
</dbReference>
<dbReference type="AlphaFoldDB" id="A0AAI8VQ31"/>
<dbReference type="EMBL" id="CAUWAG010000011">
    <property type="protein sequence ID" value="CAJ2508395.1"/>
    <property type="molecule type" value="Genomic_DNA"/>
</dbReference>
<dbReference type="Proteomes" id="UP001295740">
    <property type="component" value="Unassembled WGS sequence"/>
</dbReference>
<feature type="region of interest" description="Disordered" evidence="1">
    <location>
        <begin position="23"/>
        <end position="62"/>
    </location>
</feature>
<organism evidence="2 3">
    <name type="scientific">Anthostomella pinea</name>
    <dbReference type="NCBI Taxonomy" id="933095"/>
    <lineage>
        <taxon>Eukaryota</taxon>
        <taxon>Fungi</taxon>
        <taxon>Dikarya</taxon>
        <taxon>Ascomycota</taxon>
        <taxon>Pezizomycotina</taxon>
        <taxon>Sordariomycetes</taxon>
        <taxon>Xylariomycetidae</taxon>
        <taxon>Xylariales</taxon>
        <taxon>Xylariaceae</taxon>
        <taxon>Anthostomella</taxon>
    </lineage>
</organism>
<name>A0AAI8VQ31_9PEZI</name>
<proteinExistence type="predicted"/>
<feature type="compositionally biased region" description="Polar residues" evidence="1">
    <location>
        <begin position="246"/>
        <end position="260"/>
    </location>
</feature>
<dbReference type="InterPro" id="IPR051678">
    <property type="entry name" value="AGP_Transferase"/>
</dbReference>
<reference evidence="2" key="1">
    <citation type="submission" date="2023-10" db="EMBL/GenBank/DDBJ databases">
        <authorList>
            <person name="Hackl T."/>
        </authorList>
    </citation>
    <scope>NUCLEOTIDE SEQUENCE</scope>
</reference>
<feature type="compositionally biased region" description="Acidic residues" evidence="1">
    <location>
        <begin position="726"/>
        <end position="736"/>
    </location>
</feature>
<gene>
    <name evidence="2" type="ORF">KHLLAP_LOCUS8863</name>
</gene>
<feature type="compositionally biased region" description="Acidic residues" evidence="1">
    <location>
        <begin position="667"/>
        <end position="680"/>
    </location>
</feature>
<keyword evidence="3" id="KW-1185">Reference proteome</keyword>
<comment type="caution">
    <text evidence="2">The sequence shown here is derived from an EMBL/GenBank/DDBJ whole genome shotgun (WGS) entry which is preliminary data.</text>
</comment>
<feature type="region of interest" description="Disordered" evidence="1">
    <location>
        <begin position="726"/>
        <end position="768"/>
    </location>
</feature>
<feature type="compositionally biased region" description="Basic and acidic residues" evidence="1">
    <location>
        <begin position="261"/>
        <end position="279"/>
    </location>
</feature>
<dbReference type="SUPFAM" id="SSF56112">
    <property type="entry name" value="Protein kinase-like (PK-like)"/>
    <property type="match status" value="1"/>
</dbReference>
<feature type="region of interest" description="Disordered" evidence="1">
    <location>
        <begin position="527"/>
        <end position="596"/>
    </location>
</feature>
<protein>
    <submittedName>
        <fullName evidence="2">Uu.00g134210.m01.CDS01</fullName>
    </submittedName>
</protein>
<feature type="compositionally biased region" description="Low complexity" evidence="1">
    <location>
        <begin position="23"/>
        <end position="44"/>
    </location>
</feature>
<sequence length="807" mass="91185">MARQSSIYADSCTIDAMPGLVTRHASSSSVASSSDRQDSHSPPSSASPPPTTTFTPGRDKDSLTQRINDIFPRLLRQHSDLVCEQHGGGGCPQAQATPTSPSPACSNDFGITYLDEGTWNRVYTIRPCFGPDSKLILRVALPVFRSVSKTASEVATMEWVRKNTCIPVPRIIAYDPSPNNELGYEWCIMEKATGVEFTEASLKLEQKLNVARTLADWVDGLCRHSFDVIGSLSTAEDEARHMRFVTTSSSDQNASQQLEQDQNRGGDQKGDLSRHDRTRSGSGSDTSDSHVVMGPPVSQELLSGDWREDYPFHHGPFHTPLDFVLSLIQCRAAEADDPRQALRAEARELRSKIYKLDFEGALARGFLPLDAKQQLDAESDQERLRTDRHRELTEARQRLSEVESALYPAATEAAGALCAESRELKEKLEDLDLETEMAESDWPSTTQRKLDAETDEARTDRHRELAKARERMKEVQSALCPPAGESDVDLDTSRFRPFMLVDQAEACRKLEKIARAVFSGTSVREIPETEAREDGGNATRADIPAWLDDHKEMETSSGCSEEENRKEDEANTSSSSADSTPAPQFHSHANPDHNHDQTRITASRFVLHHWDISKHNLLVDATTGQPTSLLDWEQIYSTPLFAVSRYPRLMRHKYDKWQHMSHYSGPDDSDEDSDGDSEDVLEWKRQDQRARRDCYHRRRMREAFDERLHQLNSRWLLGTTSGVGDWEDEYESEEDELYPKETTKEETEEEETKEEEANRKAKEEARRTTRTSWPYIAMRVFGVAMQAYYCPGEVEELEKLAGEGGWL</sequence>
<feature type="compositionally biased region" description="Basic and acidic residues" evidence="1">
    <location>
        <begin position="448"/>
        <end position="458"/>
    </location>
</feature>
<feature type="region of interest" description="Disordered" evidence="1">
    <location>
        <begin position="661"/>
        <end position="682"/>
    </location>
</feature>
<dbReference type="PANTHER" id="PTHR21310:SF13">
    <property type="entry name" value="AMINOGLYCOSIDE PHOSPHOTRANSFERASE DOMAIN-CONTAINING PROTEIN"/>
    <property type="match status" value="1"/>
</dbReference>
<evidence type="ECO:0000256" key="1">
    <source>
        <dbReference type="SAM" id="MobiDB-lite"/>
    </source>
</evidence>
<accession>A0AAI8VQ31</accession>
<dbReference type="InterPro" id="IPR011009">
    <property type="entry name" value="Kinase-like_dom_sf"/>
</dbReference>